<dbReference type="Gramene" id="CDF33750">
    <property type="protein sequence ID" value="CDF33750"/>
    <property type="gene ID" value="CHC_T00002552001"/>
</dbReference>
<dbReference type="OrthoDB" id="4975at2759"/>
<keyword evidence="5" id="KW-1185">Reference proteome</keyword>
<dbReference type="PhylomeDB" id="R7Q8E1"/>
<dbReference type="InterPro" id="IPR011989">
    <property type="entry name" value="ARM-like"/>
</dbReference>
<evidence type="ECO:0000256" key="2">
    <source>
        <dbReference type="SAM" id="MobiDB-lite"/>
    </source>
</evidence>
<evidence type="ECO:0000256" key="1">
    <source>
        <dbReference type="ARBA" id="ARBA00007690"/>
    </source>
</evidence>
<dbReference type="Gene3D" id="1.25.10.10">
    <property type="entry name" value="Leucine-rich Repeat Variant"/>
    <property type="match status" value="1"/>
</dbReference>
<dbReference type="EMBL" id="HG001657">
    <property type="protein sequence ID" value="CDF33750.1"/>
    <property type="molecule type" value="Genomic_DNA"/>
</dbReference>
<dbReference type="RefSeq" id="XP_005713569.1">
    <property type="nucleotide sequence ID" value="XM_005713512.1"/>
</dbReference>
<name>R7Q8E1_CHOCR</name>
<dbReference type="STRING" id="2769.R7Q8E1"/>
<comment type="similarity">
    <text evidence="1">Belongs to the RRP12 family.</text>
</comment>
<dbReference type="KEGG" id="ccp:CHC_T00002552001"/>
<sequence length="860" mass="94304">MREKALDSNDRKSQDVANGVLSAIVRGGGVEQVLNTCAIQYDEKLHITNAWVLPILRDNICGAPLSLFSNSFIPVIDQLKEKIVARGKEGRVIEMKNLSIYVSQLWALLPGFCNKPTDLGHDGVMTSAFKSIHLCLSTKDEMSIQQVAVAALRQLALSLQGLSSEDPMTTEKRESFGSRLKKLFPAILGAAETTSQDRRRNLLEAVTTSCQATKNSGLVSGLLRKSIRRLLELQLGSSPKSPDAMVDDEDHGIQRHYAMADIAIAVIESGKVPHDAAELNYLEKAMSPFLLDAKQSSMQKKAYRAMALLVGAGSGSSESEELLSVAKRVAEAGSRVAPGAKAVRQHLLVAYINQHVRLIGDEKKEYLATLTELFLSEIVLATRDTSEKTRSSAFETLITLARGWNSAGTGNDMTGLREFLVAVSAGLGGRTVSMLSATLTSLGRMIYEFRGEASADDKLANHVDSLFGSAVNNGANVDMSGGAVDQDEAVQSERVLPGPIAILLRHTSFEVQKAALGVVKIATKTLSTPADRLVRVLPAILPGLVHVAARSKKQETRLRVRVILERLLRKCGRDALEENFPQDHLKLLSAVRKKYSRDVIKKHAAKDRKRQIGEFRNLKEVKAQEGSTEIEHDSFGIEDSDSDIERELIDGDDLRSSQRSRAGGDRRKTLRTKESKDKVLNLLDEKDASAVLTGGGYMETAQQARSEQRNRRFSKTEDATEYTRDGRPIFVESDDESGEVGVGSANEDGEPDSDDEANEKRKQSFSKRKRRQPENESKNSKRQKGSYGDEYKSKKASGDVKRAGRPDPYAYIPLGMNMLGANPRSRSAGNRKGNHGSSLQRLNAVKRKPTGNVVRSSGRR</sequence>
<feature type="compositionally biased region" description="Acidic residues" evidence="2">
    <location>
        <begin position="747"/>
        <end position="757"/>
    </location>
</feature>
<feature type="region of interest" description="Disordered" evidence="2">
    <location>
        <begin position="694"/>
        <end position="860"/>
    </location>
</feature>
<protein>
    <recommendedName>
        <fullName evidence="3">RRP12 HEAT domain-containing protein</fullName>
    </recommendedName>
</protein>
<dbReference type="AlphaFoldDB" id="R7Q8E1"/>
<dbReference type="Pfam" id="PF08161">
    <property type="entry name" value="RRP12_HEAT"/>
    <property type="match status" value="1"/>
</dbReference>
<evidence type="ECO:0000313" key="4">
    <source>
        <dbReference type="EMBL" id="CDF33750.1"/>
    </source>
</evidence>
<dbReference type="InterPro" id="IPR012978">
    <property type="entry name" value="HEAT_RRP12"/>
</dbReference>
<reference evidence="5" key="1">
    <citation type="journal article" date="2013" name="Proc. Natl. Acad. Sci. U.S.A.">
        <title>Genome structure and metabolic features in the red seaweed Chondrus crispus shed light on evolution of the Archaeplastida.</title>
        <authorList>
            <person name="Collen J."/>
            <person name="Porcel B."/>
            <person name="Carre W."/>
            <person name="Ball S.G."/>
            <person name="Chaparro C."/>
            <person name="Tonon T."/>
            <person name="Barbeyron T."/>
            <person name="Michel G."/>
            <person name="Noel B."/>
            <person name="Valentin K."/>
            <person name="Elias M."/>
            <person name="Artiguenave F."/>
            <person name="Arun A."/>
            <person name="Aury J.M."/>
            <person name="Barbosa-Neto J.F."/>
            <person name="Bothwell J.H."/>
            <person name="Bouget F.Y."/>
            <person name="Brillet L."/>
            <person name="Cabello-Hurtado F."/>
            <person name="Capella-Gutierrez S."/>
            <person name="Charrier B."/>
            <person name="Cladiere L."/>
            <person name="Cock J.M."/>
            <person name="Coelho S.M."/>
            <person name="Colleoni C."/>
            <person name="Czjzek M."/>
            <person name="Da Silva C."/>
            <person name="Delage L."/>
            <person name="Denoeud F."/>
            <person name="Deschamps P."/>
            <person name="Dittami S.M."/>
            <person name="Gabaldon T."/>
            <person name="Gachon C.M."/>
            <person name="Groisillier A."/>
            <person name="Herve C."/>
            <person name="Jabbari K."/>
            <person name="Katinka M."/>
            <person name="Kloareg B."/>
            <person name="Kowalczyk N."/>
            <person name="Labadie K."/>
            <person name="Leblanc C."/>
            <person name="Lopez P.J."/>
            <person name="McLachlan D.H."/>
            <person name="Meslet-Cladiere L."/>
            <person name="Moustafa A."/>
            <person name="Nehr Z."/>
            <person name="Nyvall Collen P."/>
            <person name="Panaud O."/>
            <person name="Partensky F."/>
            <person name="Poulain J."/>
            <person name="Rensing S.A."/>
            <person name="Rousvoal S."/>
            <person name="Samson G."/>
            <person name="Symeonidi A."/>
            <person name="Weissenbach J."/>
            <person name="Zambounis A."/>
            <person name="Wincker P."/>
            <person name="Boyen C."/>
        </authorList>
    </citation>
    <scope>NUCLEOTIDE SEQUENCE [LARGE SCALE GENOMIC DNA]</scope>
    <source>
        <strain evidence="5">cv. Stackhouse</strain>
    </source>
</reference>
<feature type="region of interest" description="Disordered" evidence="2">
    <location>
        <begin position="650"/>
        <end position="673"/>
    </location>
</feature>
<dbReference type="SUPFAM" id="SSF48371">
    <property type="entry name" value="ARM repeat"/>
    <property type="match status" value="1"/>
</dbReference>
<dbReference type="GeneID" id="17321286"/>
<feature type="compositionally biased region" description="Basic and acidic residues" evidence="2">
    <location>
        <begin position="787"/>
        <end position="805"/>
    </location>
</feature>
<dbReference type="InterPro" id="IPR052087">
    <property type="entry name" value="RRP12"/>
</dbReference>
<dbReference type="Proteomes" id="UP000012073">
    <property type="component" value="Unassembled WGS sequence"/>
</dbReference>
<proteinExistence type="inferred from homology"/>
<accession>R7Q8E1</accession>
<organism evidence="4 5">
    <name type="scientific">Chondrus crispus</name>
    <name type="common">Carrageen Irish moss</name>
    <name type="synonym">Polymorpha crispa</name>
    <dbReference type="NCBI Taxonomy" id="2769"/>
    <lineage>
        <taxon>Eukaryota</taxon>
        <taxon>Rhodophyta</taxon>
        <taxon>Florideophyceae</taxon>
        <taxon>Rhodymeniophycidae</taxon>
        <taxon>Gigartinales</taxon>
        <taxon>Gigartinaceae</taxon>
        <taxon>Chondrus</taxon>
    </lineage>
</organism>
<dbReference type="PANTHER" id="PTHR48287">
    <property type="entry name" value="ARM REPEAT SUPERFAMILY PROTEIN"/>
    <property type="match status" value="1"/>
</dbReference>
<dbReference type="GO" id="GO:0005634">
    <property type="term" value="C:nucleus"/>
    <property type="evidence" value="ECO:0007669"/>
    <property type="project" value="UniProtKB-SubCell"/>
</dbReference>
<evidence type="ECO:0000259" key="3">
    <source>
        <dbReference type="Pfam" id="PF08161"/>
    </source>
</evidence>
<feature type="compositionally biased region" description="Basic and acidic residues" evidence="2">
    <location>
        <begin position="706"/>
        <end position="727"/>
    </location>
</feature>
<dbReference type="PANTHER" id="PTHR48287:SF1">
    <property type="entry name" value="ARM REPEAT SUPERFAMILY PROTEIN"/>
    <property type="match status" value="1"/>
</dbReference>
<evidence type="ECO:0000313" key="5">
    <source>
        <dbReference type="Proteomes" id="UP000012073"/>
    </source>
</evidence>
<dbReference type="InterPro" id="IPR016024">
    <property type="entry name" value="ARM-type_fold"/>
</dbReference>
<feature type="domain" description="RRP12 HEAT" evidence="3">
    <location>
        <begin position="12"/>
        <end position="166"/>
    </location>
</feature>
<gene>
    <name evidence="4" type="ORF">CHC_T00002552001</name>
</gene>